<evidence type="ECO:0008006" key="3">
    <source>
        <dbReference type="Google" id="ProtNLM"/>
    </source>
</evidence>
<dbReference type="RefSeq" id="WP_386705954.1">
    <property type="nucleotide sequence ID" value="NZ_JBHRYF010000001.1"/>
</dbReference>
<evidence type="ECO:0000313" key="2">
    <source>
        <dbReference type="Proteomes" id="UP001595724"/>
    </source>
</evidence>
<dbReference type="EMBL" id="JBHRYF010000001">
    <property type="protein sequence ID" value="MFC3659001.1"/>
    <property type="molecule type" value="Genomic_DNA"/>
</dbReference>
<evidence type="ECO:0000313" key="1">
    <source>
        <dbReference type="EMBL" id="MFC3659001.1"/>
    </source>
</evidence>
<keyword evidence="2" id="KW-1185">Reference proteome</keyword>
<sequence length="99" mass="10780">MSPLPHIPPLQREALLAALQSPTHTLRRMRGGYVALGADVRTSGTATAHTVTRRMALRLEREGLVDFDDPDYPTVITLNAHGVALAEQLRSQPTKAASR</sequence>
<accession>A0ABV7UPX9</accession>
<dbReference type="Proteomes" id="UP001595724">
    <property type="component" value="Unassembled WGS sequence"/>
</dbReference>
<protein>
    <recommendedName>
        <fullName evidence="3">MarR family transcriptional regulator</fullName>
    </recommendedName>
</protein>
<organism evidence="1 2">
    <name type="scientific">Luteimonas notoginsengisoli</name>
    <dbReference type="NCBI Taxonomy" id="1578200"/>
    <lineage>
        <taxon>Bacteria</taxon>
        <taxon>Pseudomonadati</taxon>
        <taxon>Pseudomonadota</taxon>
        <taxon>Gammaproteobacteria</taxon>
        <taxon>Lysobacterales</taxon>
        <taxon>Lysobacteraceae</taxon>
        <taxon>Luteimonas</taxon>
    </lineage>
</organism>
<reference evidence="2" key="1">
    <citation type="journal article" date="2019" name="Int. J. Syst. Evol. Microbiol.">
        <title>The Global Catalogue of Microorganisms (GCM) 10K type strain sequencing project: providing services to taxonomists for standard genome sequencing and annotation.</title>
        <authorList>
            <consortium name="The Broad Institute Genomics Platform"/>
            <consortium name="The Broad Institute Genome Sequencing Center for Infectious Disease"/>
            <person name="Wu L."/>
            <person name="Ma J."/>
        </authorList>
    </citation>
    <scope>NUCLEOTIDE SEQUENCE [LARGE SCALE GENOMIC DNA]</scope>
    <source>
        <strain evidence="2">KCTC 42211</strain>
    </source>
</reference>
<name>A0ABV7UPX9_9GAMM</name>
<proteinExistence type="predicted"/>
<gene>
    <name evidence="1" type="ORF">ACFOM9_02775</name>
</gene>
<comment type="caution">
    <text evidence="1">The sequence shown here is derived from an EMBL/GenBank/DDBJ whole genome shotgun (WGS) entry which is preliminary data.</text>
</comment>